<reference evidence="3 4" key="1">
    <citation type="journal article" date="2013" name="Genome Announc.">
        <title>Draft Genome Sequence of Arthrobacter crystallopoietes Strain BAB-32, Revealing Genes for Bioremediation.</title>
        <authorList>
            <person name="Joshi M.N."/>
            <person name="Pandit A.S."/>
            <person name="Sharma A."/>
            <person name="Pandya R.V."/>
            <person name="Desai S.M."/>
            <person name="Saxena A.K."/>
            <person name="Bagatharia S.B."/>
        </authorList>
    </citation>
    <scope>NUCLEOTIDE SEQUENCE [LARGE SCALE GENOMIC DNA]</scope>
    <source>
        <strain evidence="3 4">BAB-32</strain>
    </source>
</reference>
<gene>
    <name evidence="3" type="ORF">D477_020248</name>
</gene>
<feature type="domain" description="Methyltransferase" evidence="2">
    <location>
        <begin position="67"/>
        <end position="163"/>
    </location>
</feature>
<dbReference type="PANTHER" id="PTHR43591">
    <property type="entry name" value="METHYLTRANSFERASE"/>
    <property type="match status" value="1"/>
</dbReference>
<dbReference type="InterPro" id="IPR029063">
    <property type="entry name" value="SAM-dependent_MTases_sf"/>
</dbReference>
<keyword evidence="4" id="KW-1185">Reference proteome</keyword>
<name>N1UPW5_9MICC</name>
<dbReference type="OrthoDB" id="3382693at2"/>
<evidence type="ECO:0000259" key="2">
    <source>
        <dbReference type="Pfam" id="PF13649"/>
    </source>
</evidence>
<proteinExistence type="predicted"/>
<dbReference type="Gene3D" id="3.40.50.150">
    <property type="entry name" value="Vaccinia Virus protein VP39"/>
    <property type="match status" value="1"/>
</dbReference>
<dbReference type="AlphaFoldDB" id="N1UPW5"/>
<feature type="compositionally biased region" description="Basic residues" evidence="1">
    <location>
        <begin position="9"/>
        <end position="20"/>
    </location>
</feature>
<dbReference type="GO" id="GO:0008168">
    <property type="term" value="F:methyltransferase activity"/>
    <property type="evidence" value="ECO:0007669"/>
    <property type="project" value="TreeGrafter"/>
</dbReference>
<dbReference type="Proteomes" id="UP000010729">
    <property type="component" value="Unassembled WGS sequence"/>
</dbReference>
<feature type="region of interest" description="Disordered" evidence="1">
    <location>
        <begin position="1"/>
        <end position="29"/>
    </location>
</feature>
<comment type="caution">
    <text evidence="3">The sequence shown here is derived from an EMBL/GenBank/DDBJ whole genome shotgun (WGS) entry which is preliminary data.</text>
</comment>
<evidence type="ECO:0000313" key="4">
    <source>
        <dbReference type="Proteomes" id="UP000010729"/>
    </source>
</evidence>
<evidence type="ECO:0000313" key="3">
    <source>
        <dbReference type="EMBL" id="EMY32426.1"/>
    </source>
</evidence>
<dbReference type="PANTHER" id="PTHR43591:SF24">
    <property type="entry name" value="2-METHOXY-6-POLYPRENYL-1,4-BENZOQUINOL METHYLASE, MITOCHONDRIAL"/>
    <property type="match status" value="1"/>
</dbReference>
<dbReference type="RefSeq" id="WP_005274309.1">
    <property type="nucleotide sequence ID" value="NZ_ANPE02000274.1"/>
</dbReference>
<dbReference type="SUPFAM" id="SSF53335">
    <property type="entry name" value="S-adenosyl-L-methionine-dependent methyltransferases"/>
    <property type="match status" value="1"/>
</dbReference>
<dbReference type="CDD" id="cd02440">
    <property type="entry name" value="AdoMet_MTases"/>
    <property type="match status" value="1"/>
</dbReference>
<evidence type="ECO:0000256" key="1">
    <source>
        <dbReference type="SAM" id="MobiDB-lite"/>
    </source>
</evidence>
<organism evidence="3 4">
    <name type="scientific">Arthrobacter crystallopoietes BAB-32</name>
    <dbReference type="NCBI Taxonomy" id="1246476"/>
    <lineage>
        <taxon>Bacteria</taxon>
        <taxon>Bacillati</taxon>
        <taxon>Actinomycetota</taxon>
        <taxon>Actinomycetes</taxon>
        <taxon>Micrococcales</taxon>
        <taxon>Micrococcaceae</taxon>
        <taxon>Crystallibacter</taxon>
    </lineage>
</organism>
<sequence length="294" mass="31704">MTRQQYTHGHGHSHAHGHGHSHGEGHGHPAKAEVADLLELDAEVLGPYFDGIAEWAAQQAAAEPRTVVDLGAGTGRGSIALARQFAAAEVFAVDNSPLMLDRIREAAQRGGLDGRIRPVLADLNADWPAIPPADLVWAASSLHEFQDPDRILANAFSALAPNGLMVVIEMDSLTRFLPDDIGPAAPGLEARCHEALAAMGWNSYPDWRPHLERAGFEITAQRSFMAEASHSPSAVRYASLYLGRIRSALKGTLAADDLQTLDRLLDPDSPDALPHLSDLSVRVSRTAWAARRPE</sequence>
<accession>N1UPW5</accession>
<dbReference type="InterPro" id="IPR041698">
    <property type="entry name" value="Methyltransf_25"/>
</dbReference>
<dbReference type="EMBL" id="ANPE02000274">
    <property type="protein sequence ID" value="EMY32426.1"/>
    <property type="molecule type" value="Genomic_DNA"/>
</dbReference>
<dbReference type="Pfam" id="PF13649">
    <property type="entry name" value="Methyltransf_25"/>
    <property type="match status" value="1"/>
</dbReference>
<protein>
    <recommendedName>
        <fullName evidence="2">Methyltransferase domain-containing protein</fullName>
    </recommendedName>
</protein>